<dbReference type="AlphaFoldDB" id="A0A7W3RNX8"/>
<evidence type="ECO:0000313" key="3">
    <source>
        <dbReference type="Proteomes" id="UP000577386"/>
    </source>
</evidence>
<accession>A0A7W3RNX8</accession>
<evidence type="ECO:0000313" key="2">
    <source>
        <dbReference type="EMBL" id="MBA9056682.1"/>
    </source>
</evidence>
<organism evidence="2 3">
    <name type="scientific">Streptomyces murinus</name>
    <dbReference type="NCBI Taxonomy" id="33900"/>
    <lineage>
        <taxon>Bacteria</taxon>
        <taxon>Bacillati</taxon>
        <taxon>Actinomycetota</taxon>
        <taxon>Actinomycetes</taxon>
        <taxon>Kitasatosporales</taxon>
        <taxon>Streptomycetaceae</taxon>
        <taxon>Streptomyces</taxon>
    </lineage>
</organism>
<sequence length="126" mass="13934">MSYDLAVWEGERPADDKTARRTFEDLYERYLGAEIEHAPTSRIAAYVTALWERWCDVTEDVDDSSPWSTGPLMRDTDGPVVYFPMWWDRAEEASACAVVLADSMGGAPVGGYSSGSSGPTSRKTDL</sequence>
<feature type="compositionally biased region" description="Low complexity" evidence="1">
    <location>
        <begin position="114"/>
        <end position="126"/>
    </location>
</feature>
<keyword evidence="3" id="KW-1185">Reference proteome</keyword>
<dbReference type="EMBL" id="JACJIJ010000002">
    <property type="protein sequence ID" value="MBA9056682.1"/>
    <property type="molecule type" value="Genomic_DNA"/>
</dbReference>
<dbReference type="RefSeq" id="WP_259408758.1">
    <property type="nucleotide sequence ID" value="NZ_BAAAHW010000001.1"/>
</dbReference>
<dbReference type="GeneID" id="93977145"/>
<reference evidence="2 3" key="1">
    <citation type="submission" date="2020-08" db="EMBL/GenBank/DDBJ databases">
        <title>Sequencing the genomes of 1000 actinobacteria strains.</title>
        <authorList>
            <person name="Klenk H.-P."/>
        </authorList>
    </citation>
    <scope>NUCLEOTIDE SEQUENCE [LARGE SCALE GENOMIC DNA]</scope>
    <source>
        <strain evidence="2 3">DSM 41827</strain>
    </source>
</reference>
<protein>
    <submittedName>
        <fullName evidence="2">Uncharacterized protein</fullName>
    </submittedName>
</protein>
<evidence type="ECO:0000256" key="1">
    <source>
        <dbReference type="SAM" id="MobiDB-lite"/>
    </source>
</evidence>
<feature type="region of interest" description="Disordered" evidence="1">
    <location>
        <begin position="107"/>
        <end position="126"/>
    </location>
</feature>
<gene>
    <name evidence="2" type="ORF">HDA42_005860</name>
</gene>
<proteinExistence type="predicted"/>
<comment type="caution">
    <text evidence="2">The sequence shown here is derived from an EMBL/GenBank/DDBJ whole genome shotgun (WGS) entry which is preliminary data.</text>
</comment>
<name>A0A7W3RNX8_STRMR</name>
<dbReference type="Proteomes" id="UP000577386">
    <property type="component" value="Unassembled WGS sequence"/>
</dbReference>